<feature type="region of interest" description="Disordered" evidence="1">
    <location>
        <begin position="1"/>
        <end position="24"/>
    </location>
</feature>
<evidence type="ECO:0000313" key="3">
    <source>
        <dbReference type="WBParaSite" id="ACRNAN_scaffold10062.g24482.t2"/>
    </source>
</evidence>
<dbReference type="WBParaSite" id="ACRNAN_scaffold10062.g24482.t2">
    <property type="protein sequence ID" value="ACRNAN_scaffold10062.g24482.t2"/>
    <property type="gene ID" value="ACRNAN_scaffold10062.g24482"/>
</dbReference>
<sequence length="348" mass="40982">MLQAAKIPNDSQAESNEEHNSPALPLNKHFTRENLWININDRRLMTVQTIYKNEQNKEIFTWAGKTGTGPSSNVYCSGGMCKDSMKNFIERNAMIKRRHKIYTPPVLFFKILRSLLRDMGEIKHLAFHKFTFTDGFFEKMLFYVDLPLLVTHLHMHDIRRRDCVVKQNNAPNYVNFVTELIQETRSRPKEVAPPPVIQHPAQRPPQVQAMIDMMRNRVIQHRVQALRHQAADQNIEDRNRFPLRPNDPNRIIRIDDHLARIRWVDDHFEEAFHIEHDANRDVAQAGPAPRLNQIRHGVDIEEIPPHHLLEIEELLAMEDEDFDAFREHARNVIERMEEGEENVREDIE</sequence>
<accession>A0A914CFB9</accession>
<keyword evidence="2" id="KW-1185">Reference proteome</keyword>
<proteinExistence type="predicted"/>
<name>A0A914CFB9_9BILA</name>
<protein>
    <submittedName>
        <fullName evidence="3">Uncharacterized protein</fullName>
    </submittedName>
</protein>
<dbReference type="AlphaFoldDB" id="A0A914CFB9"/>
<reference evidence="3" key="1">
    <citation type="submission" date="2022-11" db="UniProtKB">
        <authorList>
            <consortium name="WormBaseParasite"/>
        </authorList>
    </citation>
    <scope>IDENTIFICATION</scope>
</reference>
<organism evidence="2 3">
    <name type="scientific">Acrobeloides nanus</name>
    <dbReference type="NCBI Taxonomy" id="290746"/>
    <lineage>
        <taxon>Eukaryota</taxon>
        <taxon>Metazoa</taxon>
        <taxon>Ecdysozoa</taxon>
        <taxon>Nematoda</taxon>
        <taxon>Chromadorea</taxon>
        <taxon>Rhabditida</taxon>
        <taxon>Tylenchina</taxon>
        <taxon>Cephalobomorpha</taxon>
        <taxon>Cephaloboidea</taxon>
        <taxon>Cephalobidae</taxon>
        <taxon>Acrobeloides</taxon>
    </lineage>
</organism>
<evidence type="ECO:0000256" key="1">
    <source>
        <dbReference type="SAM" id="MobiDB-lite"/>
    </source>
</evidence>
<evidence type="ECO:0000313" key="2">
    <source>
        <dbReference type="Proteomes" id="UP000887540"/>
    </source>
</evidence>
<dbReference type="Proteomes" id="UP000887540">
    <property type="component" value="Unplaced"/>
</dbReference>